<dbReference type="Pfam" id="PF14401">
    <property type="entry name" value="RLAN"/>
    <property type="match status" value="1"/>
</dbReference>
<evidence type="ECO:0000256" key="1">
    <source>
        <dbReference type="ARBA" id="ARBA00023211"/>
    </source>
</evidence>
<dbReference type="OrthoDB" id="9800957at2"/>
<organism evidence="4 5">
    <name type="scientific">Pseudomonas oryzihabitans</name>
    <dbReference type="NCBI Taxonomy" id="47885"/>
    <lineage>
        <taxon>Bacteria</taxon>
        <taxon>Pseudomonadati</taxon>
        <taxon>Pseudomonadota</taxon>
        <taxon>Gammaproteobacteria</taxon>
        <taxon>Pseudomonadales</taxon>
        <taxon>Pseudomonadaceae</taxon>
        <taxon>Pseudomonas</taxon>
    </lineage>
</organism>
<dbReference type="PROSITE" id="PS50975">
    <property type="entry name" value="ATP_GRASP"/>
    <property type="match status" value="1"/>
</dbReference>
<sequence>MVAIQARLPVATPVPRPEPVLHLPASSTLLIIVERKEDWSDYLPSESIVTAQEYLEDRRLTAGGGRIQVLNLCRNYRYLGHGYYCSLLAEARGHRVIPSVRTLSELNRKALYGLLLEDLDALVDQALAEHPLGATEGFTLNLYFGRTEFAPLQALARQLFDAFPCPILQVELRHSRHWHIAGIKSGALHRLQDAQQYAFADALDAFNRRIWRQPASRRQARYDLAILHDPEESLPPSNAAALAGFVAAGRDLGVAVELIERKDYGRLAEYDALFIRATTRVDDHTYRFARKAESEGLVVLDDPASILRCTNKVFLSDLLAQHGLGMPRTEILYRERPQELEEVGRRLGYPLVLKIPDGCFSRGVLKVADAAGLRQAAAELFERSVLLLAQEYLYTEFDWRIGVLAGEPLYACRYFMSAGHWQIYNHKAESGSTGGRCEAVAIAAVPPAVVELAVQAAALIGDGLYGVDLKQDRDRLVVIEVNDNPNLDAGIEDGLLGESLYRRVLEDFVRRLEQRRQGW</sequence>
<dbReference type="GO" id="GO:0005737">
    <property type="term" value="C:cytoplasm"/>
    <property type="evidence" value="ECO:0007669"/>
    <property type="project" value="TreeGrafter"/>
</dbReference>
<name>A0A1G5NDU8_9PSED</name>
<evidence type="ECO:0000313" key="4">
    <source>
        <dbReference type="EMBL" id="SCZ35587.1"/>
    </source>
</evidence>
<dbReference type="RefSeq" id="WP_081347941.1">
    <property type="nucleotide sequence ID" value="NZ_FMWB01000005.1"/>
</dbReference>
<dbReference type="GO" id="GO:0009432">
    <property type="term" value="P:SOS response"/>
    <property type="evidence" value="ECO:0007669"/>
    <property type="project" value="TreeGrafter"/>
</dbReference>
<dbReference type="eggNOG" id="COG0189">
    <property type="taxonomic scope" value="Bacteria"/>
</dbReference>
<gene>
    <name evidence="4" type="ORF">SAMN05216279_105270</name>
</gene>
<keyword evidence="2" id="KW-0547">Nucleotide-binding</keyword>
<evidence type="ECO:0000313" key="5">
    <source>
        <dbReference type="Proteomes" id="UP000183046"/>
    </source>
</evidence>
<dbReference type="GO" id="GO:0016722">
    <property type="term" value="F:oxidoreductase activity, acting on metal ions"/>
    <property type="evidence" value="ECO:0007669"/>
    <property type="project" value="InterPro"/>
</dbReference>
<dbReference type="Gene3D" id="3.30.1490.20">
    <property type="entry name" value="ATP-grasp fold, A domain"/>
    <property type="match status" value="1"/>
</dbReference>
<dbReference type="InterPro" id="IPR013815">
    <property type="entry name" value="ATP_grasp_subdomain_1"/>
</dbReference>
<keyword evidence="2" id="KW-0067">ATP-binding</keyword>
<dbReference type="SUPFAM" id="SSF56059">
    <property type="entry name" value="Glutathione synthetase ATP-binding domain-like"/>
    <property type="match status" value="1"/>
</dbReference>
<dbReference type="InterPro" id="IPR023188">
    <property type="entry name" value="DPS_DNA-bd_CS"/>
</dbReference>
<dbReference type="GO" id="GO:0018169">
    <property type="term" value="F:ribosomal S6-glutamic acid ligase activity"/>
    <property type="evidence" value="ECO:0007669"/>
    <property type="project" value="TreeGrafter"/>
</dbReference>
<dbReference type="Proteomes" id="UP000183046">
    <property type="component" value="Unassembled WGS sequence"/>
</dbReference>
<keyword evidence="4" id="KW-0436">Ligase</keyword>
<reference evidence="5" key="1">
    <citation type="submission" date="2016-10" db="EMBL/GenBank/DDBJ databases">
        <authorList>
            <person name="de Groot N.N."/>
        </authorList>
    </citation>
    <scope>NUCLEOTIDE SEQUENCE [LARGE SCALE GENOMIC DNA]</scope>
    <source>
        <strain evidence="5">DSM 15758</strain>
    </source>
</reference>
<dbReference type="PANTHER" id="PTHR21621">
    <property type="entry name" value="RIBOSOMAL PROTEIN S6 MODIFICATION PROTEIN"/>
    <property type="match status" value="1"/>
</dbReference>
<dbReference type="GO" id="GO:0046872">
    <property type="term" value="F:metal ion binding"/>
    <property type="evidence" value="ECO:0007669"/>
    <property type="project" value="InterPro"/>
</dbReference>
<dbReference type="Gene3D" id="3.30.470.20">
    <property type="entry name" value="ATP-grasp fold, B domain"/>
    <property type="match status" value="1"/>
</dbReference>
<dbReference type="InterPro" id="IPR013651">
    <property type="entry name" value="ATP-grasp_RimK-type"/>
</dbReference>
<evidence type="ECO:0000256" key="2">
    <source>
        <dbReference type="PROSITE-ProRule" id="PRU00409"/>
    </source>
</evidence>
<keyword evidence="1" id="KW-0464">Manganese</keyword>
<accession>A0A1G5NDU8</accession>
<dbReference type="EMBL" id="FMWB01000005">
    <property type="protein sequence ID" value="SCZ35587.1"/>
    <property type="molecule type" value="Genomic_DNA"/>
</dbReference>
<dbReference type="InterPro" id="IPR025839">
    <property type="entry name" value="RLAN_dom"/>
</dbReference>
<dbReference type="InterPro" id="IPR011761">
    <property type="entry name" value="ATP-grasp"/>
</dbReference>
<dbReference type="Gene3D" id="3.40.50.20">
    <property type="match status" value="1"/>
</dbReference>
<feature type="domain" description="ATP-grasp" evidence="3">
    <location>
        <begin position="316"/>
        <end position="509"/>
    </location>
</feature>
<evidence type="ECO:0000259" key="3">
    <source>
        <dbReference type="PROSITE" id="PS50975"/>
    </source>
</evidence>
<dbReference type="PROSITE" id="PS00818">
    <property type="entry name" value="DPS_1"/>
    <property type="match status" value="1"/>
</dbReference>
<dbReference type="GO" id="GO:0005524">
    <property type="term" value="F:ATP binding"/>
    <property type="evidence" value="ECO:0007669"/>
    <property type="project" value="UniProtKB-UniRule"/>
</dbReference>
<proteinExistence type="predicted"/>
<dbReference type="PANTHER" id="PTHR21621:SF0">
    <property type="entry name" value="BETA-CITRYLGLUTAMATE SYNTHASE B-RELATED"/>
    <property type="match status" value="1"/>
</dbReference>
<dbReference type="AlphaFoldDB" id="A0A1G5NDU8"/>
<comment type="caution">
    <text evidence="4">The sequence shown here is derived from an EMBL/GenBank/DDBJ whole genome shotgun (WGS) entry which is preliminary data.</text>
</comment>
<dbReference type="Pfam" id="PF08443">
    <property type="entry name" value="RimK"/>
    <property type="match status" value="1"/>
</dbReference>
<protein>
    <submittedName>
        <fullName evidence="4">Glutathione synthase/RimK-type ligase, ATP-grasp superfamily</fullName>
    </submittedName>
</protein>